<name>A0AAJ0GWL8_9PEZI</name>
<keyword evidence="3" id="KW-1185">Reference proteome</keyword>
<evidence type="ECO:0000256" key="1">
    <source>
        <dbReference type="SAM" id="MobiDB-lite"/>
    </source>
</evidence>
<organism evidence="2 3">
    <name type="scientific">Chaetomium strumarium</name>
    <dbReference type="NCBI Taxonomy" id="1170767"/>
    <lineage>
        <taxon>Eukaryota</taxon>
        <taxon>Fungi</taxon>
        <taxon>Dikarya</taxon>
        <taxon>Ascomycota</taxon>
        <taxon>Pezizomycotina</taxon>
        <taxon>Sordariomycetes</taxon>
        <taxon>Sordariomycetidae</taxon>
        <taxon>Sordariales</taxon>
        <taxon>Chaetomiaceae</taxon>
        <taxon>Chaetomium</taxon>
    </lineage>
</organism>
<dbReference type="SUPFAM" id="SSF57756">
    <property type="entry name" value="Retrovirus zinc finger-like domains"/>
    <property type="match status" value="1"/>
</dbReference>
<dbReference type="EMBL" id="JAUDZG010000003">
    <property type="protein sequence ID" value="KAK3307345.1"/>
    <property type="molecule type" value="Genomic_DNA"/>
</dbReference>
<evidence type="ECO:0000313" key="3">
    <source>
        <dbReference type="Proteomes" id="UP001273166"/>
    </source>
</evidence>
<proteinExistence type="predicted"/>
<dbReference type="Proteomes" id="UP001273166">
    <property type="component" value="Unassembled WGS sequence"/>
</dbReference>
<evidence type="ECO:0008006" key="4">
    <source>
        <dbReference type="Google" id="ProtNLM"/>
    </source>
</evidence>
<dbReference type="GO" id="GO:0008270">
    <property type="term" value="F:zinc ion binding"/>
    <property type="evidence" value="ECO:0007669"/>
    <property type="project" value="InterPro"/>
</dbReference>
<reference evidence="2" key="1">
    <citation type="journal article" date="2023" name="Mol. Phylogenet. Evol.">
        <title>Genome-scale phylogeny and comparative genomics of the fungal order Sordariales.</title>
        <authorList>
            <person name="Hensen N."/>
            <person name="Bonometti L."/>
            <person name="Westerberg I."/>
            <person name="Brannstrom I.O."/>
            <person name="Guillou S."/>
            <person name="Cros-Aarteil S."/>
            <person name="Calhoun S."/>
            <person name="Haridas S."/>
            <person name="Kuo A."/>
            <person name="Mondo S."/>
            <person name="Pangilinan J."/>
            <person name="Riley R."/>
            <person name="LaButti K."/>
            <person name="Andreopoulos B."/>
            <person name="Lipzen A."/>
            <person name="Chen C."/>
            <person name="Yan M."/>
            <person name="Daum C."/>
            <person name="Ng V."/>
            <person name="Clum A."/>
            <person name="Steindorff A."/>
            <person name="Ohm R.A."/>
            <person name="Martin F."/>
            <person name="Silar P."/>
            <person name="Natvig D.O."/>
            <person name="Lalanne C."/>
            <person name="Gautier V."/>
            <person name="Ament-Velasquez S.L."/>
            <person name="Kruys A."/>
            <person name="Hutchinson M.I."/>
            <person name="Powell A.J."/>
            <person name="Barry K."/>
            <person name="Miller A.N."/>
            <person name="Grigoriev I.V."/>
            <person name="Debuchy R."/>
            <person name="Gladieux P."/>
            <person name="Hiltunen Thoren M."/>
            <person name="Johannesson H."/>
        </authorList>
    </citation>
    <scope>NUCLEOTIDE SEQUENCE</scope>
    <source>
        <strain evidence="2">CBS 333.67</strain>
    </source>
</reference>
<feature type="region of interest" description="Disordered" evidence="1">
    <location>
        <begin position="399"/>
        <end position="470"/>
    </location>
</feature>
<gene>
    <name evidence="2" type="ORF">B0T15DRAFT_554022</name>
</gene>
<dbReference type="GO" id="GO:0003676">
    <property type="term" value="F:nucleic acid binding"/>
    <property type="evidence" value="ECO:0007669"/>
    <property type="project" value="InterPro"/>
</dbReference>
<reference evidence="2" key="2">
    <citation type="submission" date="2023-06" db="EMBL/GenBank/DDBJ databases">
        <authorList>
            <consortium name="Lawrence Berkeley National Laboratory"/>
            <person name="Mondo S.J."/>
            <person name="Hensen N."/>
            <person name="Bonometti L."/>
            <person name="Westerberg I."/>
            <person name="Brannstrom I.O."/>
            <person name="Guillou S."/>
            <person name="Cros-Aarteil S."/>
            <person name="Calhoun S."/>
            <person name="Haridas S."/>
            <person name="Kuo A."/>
            <person name="Pangilinan J."/>
            <person name="Riley R."/>
            <person name="Labutti K."/>
            <person name="Andreopoulos B."/>
            <person name="Lipzen A."/>
            <person name="Chen C."/>
            <person name="Yanf M."/>
            <person name="Daum C."/>
            <person name="Ng V."/>
            <person name="Clum A."/>
            <person name="Steindorff A."/>
            <person name="Ohm R."/>
            <person name="Martin F."/>
            <person name="Silar P."/>
            <person name="Natvig D."/>
            <person name="Lalanne C."/>
            <person name="Gautier V."/>
            <person name="Ament-Velasquez S.L."/>
            <person name="Kruys A."/>
            <person name="Hutchinson M.I."/>
            <person name="Powell A.J."/>
            <person name="Barry K."/>
            <person name="Miller A.N."/>
            <person name="Grigoriev I.V."/>
            <person name="Debuchy R."/>
            <person name="Gladieux P."/>
            <person name="Thoren M.H."/>
            <person name="Johannesson H."/>
        </authorList>
    </citation>
    <scope>NUCLEOTIDE SEQUENCE</scope>
    <source>
        <strain evidence="2">CBS 333.67</strain>
    </source>
</reference>
<dbReference type="InterPro" id="IPR036875">
    <property type="entry name" value="Znf_CCHC_sf"/>
</dbReference>
<feature type="compositionally biased region" description="Basic and acidic residues" evidence="1">
    <location>
        <begin position="402"/>
        <end position="411"/>
    </location>
</feature>
<dbReference type="AlphaFoldDB" id="A0AAJ0GWL8"/>
<protein>
    <recommendedName>
        <fullName evidence="4">CCHC-type domain-containing protein</fullName>
    </recommendedName>
</protein>
<feature type="compositionally biased region" description="Low complexity" evidence="1">
    <location>
        <begin position="424"/>
        <end position="439"/>
    </location>
</feature>
<dbReference type="Gene3D" id="4.10.60.10">
    <property type="entry name" value="Zinc finger, CCHC-type"/>
    <property type="match status" value="1"/>
</dbReference>
<feature type="compositionally biased region" description="Basic residues" evidence="1">
    <location>
        <begin position="127"/>
        <end position="139"/>
    </location>
</feature>
<comment type="caution">
    <text evidence="2">The sequence shown here is derived from an EMBL/GenBank/DDBJ whole genome shotgun (WGS) entry which is preliminary data.</text>
</comment>
<feature type="region of interest" description="Disordered" evidence="1">
    <location>
        <begin position="116"/>
        <end position="155"/>
    </location>
</feature>
<sequence>MDNQDPIEAARLDAKAGVKGALGAYIGMVLNRAALKVPYRTRCRARPAAPVAAAEPVNCPEGLALDESKFSLAESENVLVLGTVVEPESLKMSAASESSAVADHLLGHHDETVAVATNSNAGAGQPGKKKNRGKKKSAKKSAAEESAPSALPAGDGPLTEALRWAQIFSLLGLGPEMMEGLEAGHLQAMFEQNMAMIRAQPICANPTCGQVGHTLAVCPVPMDMVEGVMCGCFFCNVVTHDADDCPIMEWVTPMVLVTHLITNRAGMPPWKTRLDWVKLAIDNWDVVCFALLPLTREFVKREYIPLKRWEEVKGLSPITDPLFANANRRLLQRLAQPIQAHPLKEEDSDTMCCCEDGRNEHVVYRNEQLQVYLRDPAEVLEEARRYMEAREREIAAAAAELEPARKEPKRADKSRKKGRRALKEAAAVAAAEEGAAATAGPSTEKPKEEASHNDRPSDKDKEDVPVSDRLLELADQMEEVFQNLRGIVQS</sequence>
<feature type="compositionally biased region" description="Basic and acidic residues" evidence="1">
    <location>
        <begin position="444"/>
        <end position="470"/>
    </location>
</feature>
<accession>A0AAJ0GWL8</accession>
<feature type="compositionally biased region" description="Low complexity" evidence="1">
    <location>
        <begin position="144"/>
        <end position="154"/>
    </location>
</feature>
<dbReference type="RefSeq" id="XP_062723125.1">
    <property type="nucleotide sequence ID" value="XM_062870339.1"/>
</dbReference>
<dbReference type="GeneID" id="87889168"/>
<evidence type="ECO:0000313" key="2">
    <source>
        <dbReference type="EMBL" id="KAK3307345.1"/>
    </source>
</evidence>